<sequence>MSIPNKIKLGWRNYKIKYEDNPTDSEGDLLCGDIDYINEIIRLNKNIPLQTQELTLIHELFHGIFNAMGRNDLSVDENLIDGISERLYEIIKDNPQLFK</sequence>
<protein>
    <recommendedName>
        <fullName evidence="3">ImmA/IrrE family metallo-endopeptidase</fullName>
    </recommendedName>
</protein>
<reference evidence="1" key="1">
    <citation type="submission" date="2022-12" db="EMBL/GenBank/DDBJ databases">
        <title>Clostridium sp. nov., isolated from industrial wastewater.</title>
        <authorList>
            <person name="Jiayan W."/>
        </authorList>
    </citation>
    <scope>NUCLEOTIDE SEQUENCE</scope>
    <source>
        <strain evidence="1">ZC22-4</strain>
    </source>
</reference>
<gene>
    <name evidence="1" type="ORF">OW729_06630</name>
</gene>
<accession>A0ABT4DAX2</accession>
<dbReference type="EMBL" id="JAPQFJ010000005">
    <property type="protein sequence ID" value="MCY6958276.1"/>
    <property type="molecule type" value="Genomic_DNA"/>
</dbReference>
<evidence type="ECO:0008006" key="3">
    <source>
        <dbReference type="Google" id="ProtNLM"/>
    </source>
</evidence>
<organism evidence="1 2">
    <name type="scientific">Clostridium brassicae</name>
    <dbReference type="NCBI Taxonomy" id="2999072"/>
    <lineage>
        <taxon>Bacteria</taxon>
        <taxon>Bacillati</taxon>
        <taxon>Bacillota</taxon>
        <taxon>Clostridia</taxon>
        <taxon>Eubacteriales</taxon>
        <taxon>Clostridiaceae</taxon>
        <taxon>Clostridium</taxon>
    </lineage>
</organism>
<name>A0ABT4DAX2_9CLOT</name>
<keyword evidence="2" id="KW-1185">Reference proteome</keyword>
<dbReference type="RefSeq" id="WP_268060690.1">
    <property type="nucleotide sequence ID" value="NZ_JAPQFJ010000005.1"/>
</dbReference>
<dbReference type="Proteomes" id="UP001144612">
    <property type="component" value="Unassembled WGS sequence"/>
</dbReference>
<comment type="caution">
    <text evidence="1">The sequence shown here is derived from an EMBL/GenBank/DDBJ whole genome shotgun (WGS) entry which is preliminary data.</text>
</comment>
<evidence type="ECO:0000313" key="1">
    <source>
        <dbReference type="EMBL" id="MCY6958276.1"/>
    </source>
</evidence>
<proteinExistence type="predicted"/>
<evidence type="ECO:0000313" key="2">
    <source>
        <dbReference type="Proteomes" id="UP001144612"/>
    </source>
</evidence>